<dbReference type="InterPro" id="IPR009060">
    <property type="entry name" value="UBA-like_sf"/>
</dbReference>
<dbReference type="Pfam" id="PF22562">
    <property type="entry name" value="UBA_7"/>
    <property type="match status" value="1"/>
</dbReference>
<accession>A0A699YP96</accession>
<gene>
    <name evidence="3" type="ORF">HaLaN_04774</name>
</gene>
<protein>
    <recommendedName>
        <fullName evidence="2">UBA domain-containing protein</fullName>
    </recommendedName>
</protein>
<dbReference type="Gene3D" id="1.10.8.10">
    <property type="entry name" value="DNA helicase RuvA subunit, C-terminal domain"/>
    <property type="match status" value="1"/>
</dbReference>
<organism evidence="3 4">
    <name type="scientific">Haematococcus lacustris</name>
    <name type="common">Green alga</name>
    <name type="synonym">Haematococcus pluvialis</name>
    <dbReference type="NCBI Taxonomy" id="44745"/>
    <lineage>
        <taxon>Eukaryota</taxon>
        <taxon>Viridiplantae</taxon>
        <taxon>Chlorophyta</taxon>
        <taxon>core chlorophytes</taxon>
        <taxon>Chlorophyceae</taxon>
        <taxon>CS clade</taxon>
        <taxon>Chlamydomonadales</taxon>
        <taxon>Haematococcaceae</taxon>
        <taxon>Haematococcus</taxon>
    </lineage>
</organism>
<keyword evidence="4" id="KW-1185">Reference proteome</keyword>
<evidence type="ECO:0000313" key="3">
    <source>
        <dbReference type="EMBL" id="GFH09598.1"/>
    </source>
</evidence>
<feature type="region of interest" description="Disordered" evidence="1">
    <location>
        <begin position="239"/>
        <end position="259"/>
    </location>
</feature>
<name>A0A699YP96_HAELA</name>
<dbReference type="Proteomes" id="UP000485058">
    <property type="component" value="Unassembled WGS sequence"/>
</dbReference>
<dbReference type="EMBL" id="BLLF01000247">
    <property type="protein sequence ID" value="GFH09598.1"/>
    <property type="molecule type" value="Genomic_DNA"/>
</dbReference>
<proteinExistence type="predicted"/>
<feature type="region of interest" description="Disordered" evidence="1">
    <location>
        <begin position="103"/>
        <end position="122"/>
    </location>
</feature>
<evidence type="ECO:0000259" key="2">
    <source>
        <dbReference type="PROSITE" id="PS50030"/>
    </source>
</evidence>
<sequence>MVLVAASQTTSAQSGLLLQIVTSQRIREAVEAEARARGREHLLEPERPGYTRNQAALTGQLPGLSDVEEPLRAFMQQLSRARLLTQQSAAATAALSSRLQAAAADSNESETGAMTDAAGASEARRSRVSDLAALDAAMQQLAAAFGVPMSQLVASRQAPGARHAGSDATLANVQRQMERLHLNRGAQPAQPQEIVAPEPPAHLLQALQAMGFSEPLVRKALALTRNVAESALDWLLMHGEDAEAQAPPTQEELRQADQQ</sequence>
<evidence type="ECO:0000313" key="4">
    <source>
        <dbReference type="Proteomes" id="UP000485058"/>
    </source>
</evidence>
<reference evidence="3 4" key="1">
    <citation type="submission" date="2020-02" db="EMBL/GenBank/DDBJ databases">
        <title>Draft genome sequence of Haematococcus lacustris strain NIES-144.</title>
        <authorList>
            <person name="Morimoto D."/>
            <person name="Nakagawa S."/>
            <person name="Yoshida T."/>
            <person name="Sawayama S."/>
        </authorList>
    </citation>
    <scope>NUCLEOTIDE SEQUENCE [LARGE SCALE GENOMIC DNA]</scope>
    <source>
        <strain evidence="3 4">NIES-144</strain>
    </source>
</reference>
<evidence type="ECO:0000256" key="1">
    <source>
        <dbReference type="SAM" id="MobiDB-lite"/>
    </source>
</evidence>
<dbReference type="PROSITE" id="PS50030">
    <property type="entry name" value="UBA"/>
    <property type="match status" value="1"/>
</dbReference>
<dbReference type="SUPFAM" id="SSF46934">
    <property type="entry name" value="UBA-like"/>
    <property type="match status" value="1"/>
</dbReference>
<dbReference type="AlphaFoldDB" id="A0A699YP96"/>
<dbReference type="InterPro" id="IPR015940">
    <property type="entry name" value="UBA"/>
</dbReference>
<comment type="caution">
    <text evidence="3">The sequence shown here is derived from an EMBL/GenBank/DDBJ whole genome shotgun (WGS) entry which is preliminary data.</text>
</comment>
<feature type="domain" description="UBA" evidence="2">
    <location>
        <begin position="198"/>
        <end position="238"/>
    </location>
</feature>